<reference evidence="1" key="2">
    <citation type="submission" date="2025-09" db="UniProtKB">
        <authorList>
            <consortium name="EnsemblPlants"/>
        </authorList>
    </citation>
    <scope>IDENTIFICATION</scope>
</reference>
<evidence type="ECO:0000313" key="2">
    <source>
        <dbReference type="Proteomes" id="UP001732700"/>
    </source>
</evidence>
<organism evidence="1 2">
    <name type="scientific">Avena sativa</name>
    <name type="common">Oat</name>
    <dbReference type="NCBI Taxonomy" id="4498"/>
    <lineage>
        <taxon>Eukaryota</taxon>
        <taxon>Viridiplantae</taxon>
        <taxon>Streptophyta</taxon>
        <taxon>Embryophyta</taxon>
        <taxon>Tracheophyta</taxon>
        <taxon>Spermatophyta</taxon>
        <taxon>Magnoliopsida</taxon>
        <taxon>Liliopsida</taxon>
        <taxon>Poales</taxon>
        <taxon>Poaceae</taxon>
        <taxon>BOP clade</taxon>
        <taxon>Pooideae</taxon>
        <taxon>Poodae</taxon>
        <taxon>Poeae</taxon>
        <taxon>Poeae Chloroplast Group 1 (Aveneae type)</taxon>
        <taxon>Aveninae</taxon>
        <taxon>Avena</taxon>
    </lineage>
</organism>
<reference evidence="1" key="1">
    <citation type="submission" date="2021-05" db="EMBL/GenBank/DDBJ databases">
        <authorList>
            <person name="Scholz U."/>
            <person name="Mascher M."/>
            <person name="Fiebig A."/>
        </authorList>
    </citation>
    <scope>NUCLEOTIDE SEQUENCE [LARGE SCALE GENOMIC DNA]</scope>
</reference>
<sequence>MKTSSRIAGDDPPSGSASSIVAGAVCGYHLLKIVGYSRTKEVPDGKGIDSCPFKAGGRTWHLRYFSNGGKPEDIDYISLYLMLDDTFAKAETVKAHVRFSLLDQHGKPVPVYTFTTETKDFAVCKGYGVKRLIKRGELEKSEYLKDDSFTVKVDVTVISECHVQETPSTSIVLPPHDMHRRFGDLLLSKTGVDVEFRVGGEVFSAHRLVLAAWSPVFRAQFYGSMKEGTTTETICIDDMEAQVFKAMLTFMYTDALPDMDPQEEYAMAQHLLVAADRYDLDRLKLICQDKLISGIDTSSVATILALADQHLCHELKAACLEFLNTPTNLVAAMESEGFEVLTKSCPGVMKDLLMSQIAPCLLGKRKSRE</sequence>
<dbReference type="Proteomes" id="UP001732700">
    <property type="component" value="Chromosome 4D"/>
</dbReference>
<dbReference type="EnsemblPlants" id="AVESA.00010b.r2.4DG0750150.1">
    <property type="protein sequence ID" value="AVESA.00010b.r2.4DG0750150.1.CDS.1"/>
    <property type="gene ID" value="AVESA.00010b.r2.4DG0750150"/>
</dbReference>
<name>A0ACD5X7F0_AVESA</name>
<proteinExistence type="predicted"/>
<accession>A0ACD5X7F0</accession>
<protein>
    <submittedName>
        <fullName evidence="1">Uncharacterized protein</fullName>
    </submittedName>
</protein>
<evidence type="ECO:0000313" key="1">
    <source>
        <dbReference type="EnsemblPlants" id="AVESA.00010b.r2.4DG0750150.1.CDS.1"/>
    </source>
</evidence>
<keyword evidence="2" id="KW-1185">Reference proteome</keyword>